<protein>
    <submittedName>
        <fullName evidence="2">Uncharacterized protein</fullName>
    </submittedName>
</protein>
<evidence type="ECO:0000313" key="3">
    <source>
        <dbReference type="Proteomes" id="UP000284706"/>
    </source>
</evidence>
<gene>
    <name evidence="2" type="ORF">CVT26_015803</name>
</gene>
<name>A0A409X3S8_9AGAR</name>
<dbReference type="Proteomes" id="UP000284706">
    <property type="component" value="Unassembled WGS sequence"/>
</dbReference>
<feature type="non-terminal residue" evidence="2">
    <location>
        <position position="127"/>
    </location>
</feature>
<reference evidence="2 3" key="1">
    <citation type="journal article" date="2018" name="Evol. Lett.">
        <title>Horizontal gene cluster transfer increased hallucinogenic mushroom diversity.</title>
        <authorList>
            <person name="Reynolds H.T."/>
            <person name="Vijayakumar V."/>
            <person name="Gluck-Thaler E."/>
            <person name="Korotkin H.B."/>
            <person name="Matheny P.B."/>
            <person name="Slot J.C."/>
        </authorList>
    </citation>
    <scope>NUCLEOTIDE SEQUENCE [LARGE SCALE GENOMIC DNA]</scope>
    <source>
        <strain evidence="2 3">SRW20</strain>
    </source>
</reference>
<keyword evidence="3" id="KW-1185">Reference proteome</keyword>
<dbReference type="AlphaFoldDB" id="A0A409X3S8"/>
<evidence type="ECO:0000256" key="1">
    <source>
        <dbReference type="SAM" id="MobiDB-lite"/>
    </source>
</evidence>
<feature type="region of interest" description="Disordered" evidence="1">
    <location>
        <begin position="107"/>
        <end position="127"/>
    </location>
</feature>
<evidence type="ECO:0000313" key="2">
    <source>
        <dbReference type="EMBL" id="PPQ85411.1"/>
    </source>
</evidence>
<dbReference type="OrthoDB" id="1939479at2759"/>
<dbReference type="InParanoid" id="A0A409X3S8"/>
<dbReference type="EMBL" id="NHYE01004306">
    <property type="protein sequence ID" value="PPQ85411.1"/>
    <property type="molecule type" value="Genomic_DNA"/>
</dbReference>
<proteinExistence type="predicted"/>
<organism evidence="2 3">
    <name type="scientific">Gymnopilus dilepis</name>
    <dbReference type="NCBI Taxonomy" id="231916"/>
    <lineage>
        <taxon>Eukaryota</taxon>
        <taxon>Fungi</taxon>
        <taxon>Dikarya</taxon>
        <taxon>Basidiomycota</taxon>
        <taxon>Agaricomycotina</taxon>
        <taxon>Agaricomycetes</taxon>
        <taxon>Agaricomycetidae</taxon>
        <taxon>Agaricales</taxon>
        <taxon>Agaricineae</taxon>
        <taxon>Hymenogastraceae</taxon>
        <taxon>Gymnopilus</taxon>
    </lineage>
</organism>
<accession>A0A409X3S8</accession>
<comment type="caution">
    <text evidence="2">The sequence shown here is derived from an EMBL/GenBank/DDBJ whole genome shotgun (WGS) entry which is preliminary data.</text>
</comment>
<sequence>MTNHHEMAQELFELKRKQGYSSGYSDFKGLLEYQKRLSNLDNDNGLLSTLAFKFKHKLPQTDEDDEAFLQRAIERAKAIMSSLNSPKPFAPTFEQLLEYQRGKDEAIERRLRLPGPPLPTSLSPEDE</sequence>